<keyword evidence="9 10" id="KW-0342">GTP-binding</keyword>
<name>A0A1V4SF38_RUMHU</name>
<keyword evidence="4 10" id="KW-0699">rRNA-binding</keyword>
<dbReference type="GO" id="GO:0019843">
    <property type="term" value="F:rRNA binding"/>
    <property type="evidence" value="ECO:0007669"/>
    <property type="project" value="UniProtKB-KW"/>
</dbReference>
<sequence length="305" mass="34512">MPTGVILKGIGGFYYVKEDISGDVFECKPRGIFRKDSIIPLPGDKVVFSVLDLQERLGNIDEIQKRTSELLRPAIANIDKIVIVVAVKAPSPDFMLLDKLLITAEMKGLNVLICINKIDIDDGNARHIREAYSLAGYNCIDISSVKNMGYRHLKEELKDHTSVFAGQSGVGKSTILNHIMDAWVMETGSVSHKIERGKHTTRHAELMELKYGGYVADTPGFSSYELTDLQYSELQNYYPEFRKHINTCRFSSCSHITEPDCPVREAVGRGEIDNSRFQRYAQLYKTLKDIPQYKSKKSESRRVIK</sequence>
<dbReference type="SUPFAM" id="SSF52540">
    <property type="entry name" value="P-loop containing nucleoside triphosphate hydrolases"/>
    <property type="match status" value="1"/>
</dbReference>
<feature type="binding site" evidence="10">
    <location>
        <begin position="116"/>
        <end position="119"/>
    </location>
    <ligand>
        <name>GTP</name>
        <dbReference type="ChEBI" id="CHEBI:37565"/>
    </ligand>
</feature>
<dbReference type="HAMAP" id="MF_01820">
    <property type="entry name" value="GTPase_RsgA"/>
    <property type="match status" value="1"/>
</dbReference>
<keyword evidence="5 10" id="KW-0547">Nucleotide-binding</keyword>
<dbReference type="GO" id="GO:0042274">
    <property type="term" value="P:ribosomal small subunit biogenesis"/>
    <property type="evidence" value="ECO:0007669"/>
    <property type="project" value="UniProtKB-UniRule"/>
</dbReference>
<evidence type="ECO:0000313" key="14">
    <source>
        <dbReference type="Proteomes" id="UP000191554"/>
    </source>
</evidence>
<dbReference type="GO" id="GO:0003924">
    <property type="term" value="F:GTPase activity"/>
    <property type="evidence" value="ECO:0007669"/>
    <property type="project" value="UniProtKB-UniRule"/>
</dbReference>
<dbReference type="InterPro" id="IPR010914">
    <property type="entry name" value="RsgA_GTPase_dom"/>
</dbReference>
<comment type="function">
    <text evidence="10">One of several proteins that assist in the late maturation steps of the functional core of the 30S ribosomal subunit. Helps release RbfA from mature subunits. May play a role in the assembly of ribosomal proteins into the subunit. Circularly permuted GTPase that catalyzes slow GTP hydrolysis, GTPase activity is stimulated by the 30S ribosomal subunit.</text>
</comment>
<dbReference type="InterPro" id="IPR030378">
    <property type="entry name" value="G_CP_dom"/>
</dbReference>
<dbReference type="InterPro" id="IPR027417">
    <property type="entry name" value="P-loop_NTPase"/>
</dbReference>
<feature type="binding site" evidence="10">
    <location>
        <begin position="166"/>
        <end position="174"/>
    </location>
    <ligand>
        <name>GTP</name>
        <dbReference type="ChEBI" id="CHEBI:37565"/>
    </ligand>
</feature>
<proteinExistence type="inferred from homology"/>
<keyword evidence="6 10" id="KW-0378">Hydrolase</keyword>
<keyword evidence="7 10" id="KW-0862">Zinc</keyword>
<dbReference type="InterPro" id="IPR004881">
    <property type="entry name" value="Ribosome_biogen_GTPase_RsgA"/>
</dbReference>
<dbReference type="Gene3D" id="1.10.40.50">
    <property type="entry name" value="Probable gtpase engc, domain 3"/>
    <property type="match status" value="1"/>
</dbReference>
<dbReference type="SUPFAM" id="SSF50249">
    <property type="entry name" value="Nucleic acid-binding proteins"/>
    <property type="match status" value="1"/>
</dbReference>
<evidence type="ECO:0000256" key="4">
    <source>
        <dbReference type="ARBA" id="ARBA00022730"/>
    </source>
</evidence>
<dbReference type="GO" id="GO:0046872">
    <property type="term" value="F:metal ion binding"/>
    <property type="evidence" value="ECO:0007669"/>
    <property type="project" value="UniProtKB-KW"/>
</dbReference>
<comment type="subunit">
    <text evidence="10">Monomer. Associates with 30S ribosomal subunit, binds 16S rRNA.</text>
</comment>
<dbReference type="InterPro" id="IPR012340">
    <property type="entry name" value="NA-bd_OB-fold"/>
</dbReference>
<dbReference type="GO" id="GO:0005525">
    <property type="term" value="F:GTP binding"/>
    <property type="evidence" value="ECO:0007669"/>
    <property type="project" value="UniProtKB-UniRule"/>
</dbReference>
<dbReference type="PANTHER" id="PTHR32120:SF11">
    <property type="entry name" value="SMALL RIBOSOMAL SUBUNIT BIOGENESIS GTPASE RSGA 1, MITOCHONDRIAL-RELATED"/>
    <property type="match status" value="1"/>
</dbReference>
<comment type="caution">
    <text evidence="13">The sequence shown here is derived from an EMBL/GenBank/DDBJ whole genome shotgun (WGS) entry which is preliminary data.</text>
</comment>
<dbReference type="PROSITE" id="PS51721">
    <property type="entry name" value="G_CP"/>
    <property type="match status" value="1"/>
</dbReference>
<evidence type="ECO:0000259" key="12">
    <source>
        <dbReference type="PROSITE" id="PS51721"/>
    </source>
</evidence>
<evidence type="ECO:0000256" key="1">
    <source>
        <dbReference type="ARBA" id="ARBA00022490"/>
    </source>
</evidence>
<dbReference type="NCBIfam" id="TIGR00157">
    <property type="entry name" value="ribosome small subunit-dependent GTPase A"/>
    <property type="match status" value="1"/>
</dbReference>
<evidence type="ECO:0000256" key="8">
    <source>
        <dbReference type="ARBA" id="ARBA00022884"/>
    </source>
</evidence>
<keyword evidence="8 10" id="KW-0694">RNA-binding</keyword>
<dbReference type="CDD" id="cd01854">
    <property type="entry name" value="YjeQ_EngC"/>
    <property type="match status" value="1"/>
</dbReference>
<comment type="similarity">
    <text evidence="10">Belongs to the TRAFAC class YlqF/YawG GTPase family. RsgA subfamily.</text>
</comment>
<keyword evidence="14" id="KW-1185">Reference proteome</keyword>
<dbReference type="OrthoDB" id="9809485at2"/>
<evidence type="ECO:0000256" key="5">
    <source>
        <dbReference type="ARBA" id="ARBA00022741"/>
    </source>
</evidence>
<dbReference type="Pfam" id="PF03193">
    <property type="entry name" value="RsgA_GTPase"/>
    <property type="match status" value="1"/>
</dbReference>
<dbReference type="InterPro" id="IPR031944">
    <property type="entry name" value="RsgA_N"/>
</dbReference>
<feature type="binding site" evidence="10">
    <location>
        <position position="261"/>
    </location>
    <ligand>
        <name>Zn(2+)</name>
        <dbReference type="ChEBI" id="CHEBI:29105"/>
    </ligand>
</feature>
<comment type="cofactor">
    <cofactor evidence="10">
        <name>Zn(2+)</name>
        <dbReference type="ChEBI" id="CHEBI:29105"/>
    </cofactor>
    <text evidence="10">Binds 1 zinc ion per subunit.</text>
</comment>
<evidence type="ECO:0000256" key="9">
    <source>
        <dbReference type="ARBA" id="ARBA00023134"/>
    </source>
</evidence>
<feature type="binding site" evidence="10">
    <location>
        <position position="253"/>
    </location>
    <ligand>
        <name>Zn(2+)</name>
        <dbReference type="ChEBI" id="CHEBI:29105"/>
    </ligand>
</feature>
<comment type="subcellular location">
    <subcellularLocation>
        <location evidence="10">Cytoplasm</location>
    </subcellularLocation>
</comment>
<protein>
    <recommendedName>
        <fullName evidence="10">Small ribosomal subunit biogenesis GTPase RsgA</fullName>
        <ecNumber evidence="10">3.6.1.-</ecNumber>
    </recommendedName>
</protein>
<evidence type="ECO:0000256" key="7">
    <source>
        <dbReference type="ARBA" id="ARBA00022833"/>
    </source>
</evidence>
<keyword evidence="3 10" id="KW-0479">Metal-binding</keyword>
<dbReference type="Gene3D" id="2.40.50.140">
    <property type="entry name" value="Nucleic acid-binding proteins"/>
    <property type="match status" value="1"/>
</dbReference>
<dbReference type="Pfam" id="PF16745">
    <property type="entry name" value="RsgA_N"/>
    <property type="match status" value="1"/>
</dbReference>
<evidence type="ECO:0000256" key="10">
    <source>
        <dbReference type="HAMAP-Rule" id="MF_01820"/>
    </source>
</evidence>
<dbReference type="STRING" id="48256.CLHUN_37710"/>
<dbReference type="RefSeq" id="WP_080066175.1">
    <property type="nucleotide sequence ID" value="NZ_MZGX01000030.1"/>
</dbReference>
<feature type="binding site" evidence="10">
    <location>
        <position position="255"/>
    </location>
    <ligand>
        <name>Zn(2+)</name>
        <dbReference type="ChEBI" id="CHEBI:29105"/>
    </ligand>
</feature>
<dbReference type="EMBL" id="MZGX01000030">
    <property type="protein sequence ID" value="OPX42353.1"/>
    <property type="molecule type" value="Genomic_DNA"/>
</dbReference>
<reference evidence="13 14" key="1">
    <citation type="submission" date="2017-03" db="EMBL/GenBank/DDBJ databases">
        <title>Genome sequence of Clostridium hungatei DSM 14427.</title>
        <authorList>
            <person name="Poehlein A."/>
            <person name="Daniel R."/>
        </authorList>
    </citation>
    <scope>NUCLEOTIDE SEQUENCE [LARGE SCALE GENOMIC DNA]</scope>
    <source>
        <strain evidence="13 14">DSM 14427</strain>
    </source>
</reference>
<organism evidence="13 14">
    <name type="scientific">Ruminiclostridium hungatei</name>
    <name type="common">Clostridium hungatei</name>
    <dbReference type="NCBI Taxonomy" id="48256"/>
    <lineage>
        <taxon>Bacteria</taxon>
        <taxon>Bacillati</taxon>
        <taxon>Bacillota</taxon>
        <taxon>Clostridia</taxon>
        <taxon>Eubacteriales</taxon>
        <taxon>Oscillospiraceae</taxon>
        <taxon>Ruminiclostridium</taxon>
    </lineage>
</organism>
<evidence type="ECO:0000259" key="11">
    <source>
        <dbReference type="PROSITE" id="PS50936"/>
    </source>
</evidence>
<dbReference type="EC" id="3.6.1.-" evidence="10"/>
<feature type="domain" description="CP-type G" evidence="12">
    <location>
        <begin position="67"/>
        <end position="224"/>
    </location>
</feature>
<feature type="domain" description="EngC GTPase" evidence="11">
    <location>
        <begin position="76"/>
        <end position="222"/>
    </location>
</feature>
<evidence type="ECO:0000256" key="6">
    <source>
        <dbReference type="ARBA" id="ARBA00022801"/>
    </source>
</evidence>
<keyword evidence="2 10" id="KW-0690">Ribosome biogenesis</keyword>
<dbReference type="Gene3D" id="3.40.50.300">
    <property type="entry name" value="P-loop containing nucleotide triphosphate hydrolases"/>
    <property type="match status" value="1"/>
</dbReference>
<evidence type="ECO:0000313" key="13">
    <source>
        <dbReference type="EMBL" id="OPX42353.1"/>
    </source>
</evidence>
<dbReference type="GO" id="GO:0005737">
    <property type="term" value="C:cytoplasm"/>
    <property type="evidence" value="ECO:0007669"/>
    <property type="project" value="UniProtKB-SubCell"/>
</dbReference>
<evidence type="ECO:0000256" key="2">
    <source>
        <dbReference type="ARBA" id="ARBA00022517"/>
    </source>
</evidence>
<keyword evidence="1 10" id="KW-0963">Cytoplasm</keyword>
<feature type="binding site" evidence="10">
    <location>
        <position position="248"/>
    </location>
    <ligand>
        <name>Zn(2+)</name>
        <dbReference type="ChEBI" id="CHEBI:29105"/>
    </ligand>
</feature>
<dbReference type="AlphaFoldDB" id="A0A1V4SF38"/>
<gene>
    <name evidence="13" type="primary">rsgA_2</name>
    <name evidence="10" type="synonym">rsgA</name>
    <name evidence="13" type="ORF">CLHUN_37710</name>
</gene>
<dbReference type="PANTHER" id="PTHR32120">
    <property type="entry name" value="SMALL RIBOSOMAL SUBUNIT BIOGENESIS GTPASE RSGA"/>
    <property type="match status" value="1"/>
</dbReference>
<evidence type="ECO:0000256" key="3">
    <source>
        <dbReference type="ARBA" id="ARBA00022723"/>
    </source>
</evidence>
<accession>A0A1V4SF38</accession>
<dbReference type="PROSITE" id="PS50936">
    <property type="entry name" value="ENGC_GTPASE"/>
    <property type="match status" value="1"/>
</dbReference>
<dbReference type="Proteomes" id="UP000191554">
    <property type="component" value="Unassembled WGS sequence"/>
</dbReference>